<dbReference type="SUPFAM" id="SSF46894">
    <property type="entry name" value="C-terminal effector domain of the bipartite response regulators"/>
    <property type="match status" value="1"/>
</dbReference>
<dbReference type="PROSITE" id="PS00622">
    <property type="entry name" value="HTH_LUXR_1"/>
    <property type="match status" value="1"/>
</dbReference>
<evidence type="ECO:0000256" key="1">
    <source>
        <dbReference type="ARBA" id="ARBA00022741"/>
    </source>
</evidence>
<dbReference type="PRINTS" id="PR00038">
    <property type="entry name" value="HTHLUXR"/>
</dbReference>
<protein>
    <submittedName>
        <fullName evidence="4">LuxR C-terminal-related transcriptional regulator</fullName>
    </submittedName>
</protein>
<dbReference type="RefSeq" id="WP_352065574.1">
    <property type="nucleotide sequence ID" value="NZ_JBEPAZ010000058.1"/>
</dbReference>
<dbReference type="InterPro" id="IPR016032">
    <property type="entry name" value="Sig_transdc_resp-reg_C-effctor"/>
</dbReference>
<dbReference type="InterPro" id="IPR036388">
    <property type="entry name" value="WH-like_DNA-bd_sf"/>
</dbReference>
<dbReference type="SMART" id="SM00382">
    <property type="entry name" value="AAA"/>
    <property type="match status" value="1"/>
</dbReference>
<dbReference type="SMART" id="SM00421">
    <property type="entry name" value="HTH_LUXR"/>
    <property type="match status" value="1"/>
</dbReference>
<feature type="domain" description="HTH luxR-type" evidence="3">
    <location>
        <begin position="818"/>
        <end position="883"/>
    </location>
</feature>
<keyword evidence="1" id="KW-0547">Nucleotide-binding</keyword>
<sequence>MGVPIASATWRLAGRVKELEAFRQVWGRQQCQVVVIAGPAGVGKSRLAEECLARLIADGWKGARATATKAAATVPLGAIAHLIPRGVDLSDPVDGFTRVADVLADRHRKHQRVVLIDDLHLLDGTSAVLIRQLLDAGVVRLLGTMRAGEALGEAVRALTVGGGAHRIDLVPFDEEQVQQVLQAALGLPIGRRTLHAVHTASGGNALYLRELVYGALAAGALTSDGELWEISEGSLHSTPKLTELISARLASAEPAAREVLEVLALCEPLSLADAAELAPSSMLIVLEDSGLIRVHQDRRRTILTLGHPLYGEWLRAKLSTLRRRQLLLAQSERTSAYGARRREDALHLAAWRLAATGTADPYLLIQAATLARHAHDNDMVVTLLQALPEEFHTFATRLQLAEALWEVGDPERAHIILRSSDSPAESEHERLTVMFMICMNRFLGANRADQALAAVDKARPRVHSDAGRRALDVTEGWIRSVSGELLKGSALLEQLEPEVEQAAEPTIWTMAAAIKTFVLAAVGRAEEGVVWSEHSYATHLRLDQEMLMPHPSAQFSSMIMALAEAGHLNRARAVGERAYTDMIAARQPFAIAYLAFYLGRLEYMAGHLPAARRWYAEALRLASEAHHAALQQLALSGLAATAATLGDLATAERAEADAAVSQKLGFLAGEERLGEAWLKVAQGNIRQAVEVIDQAVTNAHASGHIASEMLLLVDLARLGHAQRVASRLAALANQSQGTLALARARFVSALATNDPRELSVSSSELEAIGAYLLAAEAAAQAANVHHQRGDQRRATASTNESARLASHCGGARTPLLAAPEAVTKLTRREREISLLAAAGYPSKNIAENLHLSVRTVDNHLQHAYTKLGVTTRQELASTLGVKSKHKNWTENTTI</sequence>
<dbReference type="InterPro" id="IPR003593">
    <property type="entry name" value="AAA+_ATPase"/>
</dbReference>
<name>A0ABV1UI69_9ACTN</name>
<evidence type="ECO:0000256" key="2">
    <source>
        <dbReference type="ARBA" id="ARBA00022840"/>
    </source>
</evidence>
<dbReference type="InterPro" id="IPR000792">
    <property type="entry name" value="Tscrpt_reg_LuxR_C"/>
</dbReference>
<dbReference type="PANTHER" id="PTHR16305">
    <property type="entry name" value="TESTICULAR SOLUBLE ADENYLYL CYCLASE"/>
    <property type="match status" value="1"/>
</dbReference>
<proteinExistence type="predicted"/>
<dbReference type="Gene3D" id="3.40.50.300">
    <property type="entry name" value="P-loop containing nucleotide triphosphate hydrolases"/>
    <property type="match status" value="1"/>
</dbReference>
<evidence type="ECO:0000313" key="4">
    <source>
        <dbReference type="EMBL" id="MER6433399.1"/>
    </source>
</evidence>
<dbReference type="CDD" id="cd06170">
    <property type="entry name" value="LuxR_C_like"/>
    <property type="match status" value="1"/>
</dbReference>
<dbReference type="InterPro" id="IPR041664">
    <property type="entry name" value="AAA_16"/>
</dbReference>
<evidence type="ECO:0000259" key="3">
    <source>
        <dbReference type="PROSITE" id="PS50043"/>
    </source>
</evidence>
<organism evidence="4 5">
    <name type="scientific">Streptomyces sp. 900105245</name>
    <dbReference type="NCBI Taxonomy" id="3154379"/>
    <lineage>
        <taxon>Bacteria</taxon>
        <taxon>Bacillati</taxon>
        <taxon>Actinomycetota</taxon>
        <taxon>Actinomycetes</taxon>
        <taxon>Kitasatosporales</taxon>
        <taxon>Streptomycetaceae</taxon>
        <taxon>Streptomyces</taxon>
    </lineage>
</organism>
<keyword evidence="2" id="KW-0067">ATP-binding</keyword>
<reference evidence="4 5" key="1">
    <citation type="submission" date="2024-06" db="EMBL/GenBank/DDBJ databases">
        <title>The Natural Products Discovery Center: Release of the First 8490 Sequenced Strains for Exploring Actinobacteria Biosynthetic Diversity.</title>
        <authorList>
            <person name="Kalkreuter E."/>
            <person name="Kautsar S.A."/>
            <person name="Yang D."/>
            <person name="Bader C.D."/>
            <person name="Teijaro C.N."/>
            <person name="Fluegel L."/>
            <person name="Davis C.M."/>
            <person name="Simpson J.R."/>
            <person name="Lauterbach L."/>
            <person name="Steele A.D."/>
            <person name="Gui C."/>
            <person name="Meng S."/>
            <person name="Li G."/>
            <person name="Viehrig K."/>
            <person name="Ye F."/>
            <person name="Su P."/>
            <person name="Kiefer A.F."/>
            <person name="Nichols A."/>
            <person name="Cepeda A.J."/>
            <person name="Yan W."/>
            <person name="Fan B."/>
            <person name="Jiang Y."/>
            <person name="Adhikari A."/>
            <person name="Zheng C.-J."/>
            <person name="Schuster L."/>
            <person name="Cowan T.M."/>
            <person name="Smanski M.J."/>
            <person name="Chevrette M.G."/>
            <person name="De Carvalho L.P.S."/>
            <person name="Shen B."/>
        </authorList>
    </citation>
    <scope>NUCLEOTIDE SEQUENCE [LARGE SCALE GENOMIC DNA]</scope>
    <source>
        <strain evidence="4 5">NPDC001166</strain>
    </source>
</reference>
<dbReference type="SUPFAM" id="SSF52540">
    <property type="entry name" value="P-loop containing nucleoside triphosphate hydrolases"/>
    <property type="match status" value="1"/>
</dbReference>
<gene>
    <name evidence="4" type="ORF">ABT272_37615</name>
</gene>
<comment type="caution">
    <text evidence="4">The sequence shown here is derived from an EMBL/GenBank/DDBJ whole genome shotgun (WGS) entry which is preliminary data.</text>
</comment>
<dbReference type="Gene3D" id="1.10.10.10">
    <property type="entry name" value="Winged helix-like DNA-binding domain superfamily/Winged helix DNA-binding domain"/>
    <property type="match status" value="1"/>
</dbReference>
<dbReference type="EMBL" id="JBEPAZ010000058">
    <property type="protein sequence ID" value="MER6433399.1"/>
    <property type="molecule type" value="Genomic_DNA"/>
</dbReference>
<accession>A0ABV1UI69</accession>
<dbReference type="Pfam" id="PF00196">
    <property type="entry name" value="GerE"/>
    <property type="match status" value="1"/>
</dbReference>
<dbReference type="InterPro" id="IPR027417">
    <property type="entry name" value="P-loop_NTPase"/>
</dbReference>
<evidence type="ECO:0000313" key="5">
    <source>
        <dbReference type="Proteomes" id="UP001470023"/>
    </source>
</evidence>
<keyword evidence="5" id="KW-1185">Reference proteome</keyword>
<dbReference type="PANTHER" id="PTHR16305:SF28">
    <property type="entry name" value="GUANYLATE CYCLASE DOMAIN-CONTAINING PROTEIN"/>
    <property type="match status" value="1"/>
</dbReference>
<dbReference type="Pfam" id="PF13191">
    <property type="entry name" value="AAA_16"/>
    <property type="match status" value="1"/>
</dbReference>
<dbReference type="Proteomes" id="UP001470023">
    <property type="component" value="Unassembled WGS sequence"/>
</dbReference>
<dbReference type="PROSITE" id="PS50043">
    <property type="entry name" value="HTH_LUXR_2"/>
    <property type="match status" value="1"/>
</dbReference>